<gene>
    <name evidence="2" type="ORF">CANINC_002639</name>
</gene>
<feature type="region of interest" description="Disordered" evidence="1">
    <location>
        <begin position="1"/>
        <end position="30"/>
    </location>
</feature>
<keyword evidence="3" id="KW-1185">Reference proteome</keyword>
<dbReference type="AlphaFoldDB" id="A0A4V6TTR4"/>
<proteinExistence type="predicted"/>
<dbReference type="Proteomes" id="UP000307173">
    <property type="component" value="Unassembled WGS sequence"/>
</dbReference>
<evidence type="ECO:0000313" key="3">
    <source>
        <dbReference type="Proteomes" id="UP000307173"/>
    </source>
</evidence>
<sequence>MSSETNPMRRKATKKKASKRTNHDASDVKSQISTEIHKRLFNDNFDFGVIDEDARTNLNFSHTYDIRVIPKESSFATVVLDNDVVSRIAAQWVSSISGCIELESYMNESLQCLAHALCELHFAMQIFVSSCPGSLTNMGGLFYLIDYKYKLPQTTMTLLNSLGNFDTKVGSVKIEYVEATIYTASMRAKALFEQSELIRSKRANNKHRYEEVVLNSNFEILVMGTKGFMRFKKMVTDKLKEMSAKSIKCEHGVFSIPKFDENFSLEELTAYIPIDYPDRDSVINLYTVALMKPSANLNEDERALITEISAYLGVNSKFIDHNTAVQDCIQIFDDVTGKIESMYKKWLDSKFDMVESTYSTHGTACQLHVKSNIFRFGHCTEVGIITNDSDRLLGYMLYPAKKVEYNIETFVTGLTIPQAVFRGISNHRDWDPTCSHIEMILGFDYVELLHLGSQMIGSSSQYHMILNSMDPCTKGQLFANGTLAEAETSSIREMFSNSYLKKYLQ</sequence>
<evidence type="ECO:0000313" key="2">
    <source>
        <dbReference type="EMBL" id="TID28206.1"/>
    </source>
</evidence>
<protein>
    <submittedName>
        <fullName evidence="2">Uncharacterized protein</fullName>
    </submittedName>
</protein>
<comment type="caution">
    <text evidence="2">The sequence shown here is derived from an EMBL/GenBank/DDBJ whole genome shotgun (WGS) entry which is preliminary data.</text>
</comment>
<organism evidence="2 3">
    <name type="scientific">Pichia inconspicua</name>
    <dbReference type="NCBI Taxonomy" id="52247"/>
    <lineage>
        <taxon>Eukaryota</taxon>
        <taxon>Fungi</taxon>
        <taxon>Dikarya</taxon>
        <taxon>Ascomycota</taxon>
        <taxon>Saccharomycotina</taxon>
        <taxon>Pichiomycetes</taxon>
        <taxon>Pichiales</taxon>
        <taxon>Pichiaceae</taxon>
        <taxon>Pichia</taxon>
    </lineage>
</organism>
<evidence type="ECO:0000256" key="1">
    <source>
        <dbReference type="SAM" id="MobiDB-lite"/>
    </source>
</evidence>
<accession>A0A4V6TTR4</accession>
<dbReference type="EMBL" id="SELW01000415">
    <property type="protein sequence ID" value="TID28206.1"/>
    <property type="molecule type" value="Genomic_DNA"/>
</dbReference>
<feature type="compositionally biased region" description="Basic residues" evidence="1">
    <location>
        <begin position="8"/>
        <end position="20"/>
    </location>
</feature>
<reference evidence="2 3" key="1">
    <citation type="journal article" date="2019" name="Front. Genet.">
        <title>Whole-Genome Sequencing of the Opportunistic Yeast Pathogen Candida inconspicua Uncovers Its Hybrid Origin.</title>
        <authorList>
            <person name="Mixao V."/>
            <person name="Hansen A.P."/>
            <person name="Saus E."/>
            <person name="Boekhout T."/>
            <person name="Lass-Florl C."/>
            <person name="Gabaldon T."/>
        </authorList>
    </citation>
    <scope>NUCLEOTIDE SEQUENCE [LARGE SCALE GENOMIC DNA]</scope>
    <source>
        <strain evidence="2 3">CBS 180</strain>
    </source>
</reference>
<name>A0A4V6TTR4_9ASCO</name>